<dbReference type="InterPro" id="IPR029044">
    <property type="entry name" value="Nucleotide-diphossugar_trans"/>
</dbReference>
<comment type="caution">
    <text evidence="2">The sequence shown here is derived from an EMBL/GenBank/DDBJ whole genome shotgun (WGS) entry which is preliminary data.</text>
</comment>
<evidence type="ECO:0000313" key="3">
    <source>
        <dbReference type="Proteomes" id="UP000541969"/>
    </source>
</evidence>
<dbReference type="InterPro" id="IPR050834">
    <property type="entry name" value="Glycosyltransf_2"/>
</dbReference>
<dbReference type="EMBL" id="JACBZT010000001">
    <property type="protein sequence ID" value="NYJ07436.1"/>
    <property type="molecule type" value="Genomic_DNA"/>
</dbReference>
<evidence type="ECO:0000259" key="1">
    <source>
        <dbReference type="Pfam" id="PF00535"/>
    </source>
</evidence>
<name>A0A853CJB1_9ACTN</name>
<keyword evidence="2" id="KW-0808">Transferase</keyword>
<proteinExistence type="predicted"/>
<sequence>MTGATGTGAAVLVVVRTRDRPVLLARALADVCAQTFPDWHLVVVDDGGDATEVDRLVEECPGLTGRVTVLHNDVGRGMEAAANQGVGALDAEFVAIHDDDDTWHPAFLERTVAHLRTSDDVAVAVRTEMVSESIDGDAVVERGREVFSPDVHSFTLFDLLRSNRFVPISVVYRRRLLEDLGPFREDLPVVGDWEFHLRLAQSGHAVGFLDGEPLAFWHQRPEARGTDANSVIDRSDEHLGRDLEVRDAALRDYVRQHGAGGLLYVTRYFQREIDLLHEHVERVHARAGEVPPRLQEIERALAAQGATSARTGEVLEQLVGRLDRLETAVSDASLVSLLRRRYRRWKARVQGLARRG</sequence>
<dbReference type="PANTHER" id="PTHR43685:SF2">
    <property type="entry name" value="GLYCOSYLTRANSFERASE 2-LIKE DOMAIN-CONTAINING PROTEIN"/>
    <property type="match status" value="1"/>
</dbReference>
<dbReference type="RefSeq" id="WP_179719288.1">
    <property type="nucleotide sequence ID" value="NZ_JACBZT010000001.1"/>
</dbReference>
<gene>
    <name evidence="2" type="ORF">GGQ55_003714</name>
</gene>
<dbReference type="Proteomes" id="UP000541969">
    <property type="component" value="Unassembled WGS sequence"/>
</dbReference>
<reference evidence="2 3" key="1">
    <citation type="submission" date="2020-07" db="EMBL/GenBank/DDBJ databases">
        <title>Sequencing the genomes of 1000 actinobacteria strains.</title>
        <authorList>
            <person name="Klenk H.-P."/>
        </authorList>
    </citation>
    <scope>NUCLEOTIDE SEQUENCE [LARGE SCALE GENOMIC DNA]</scope>
    <source>
        <strain evidence="2 3">DSM 104001</strain>
    </source>
</reference>
<dbReference type="CDD" id="cd00761">
    <property type="entry name" value="Glyco_tranf_GTA_type"/>
    <property type="match status" value="1"/>
</dbReference>
<evidence type="ECO:0000313" key="2">
    <source>
        <dbReference type="EMBL" id="NYJ07436.1"/>
    </source>
</evidence>
<protein>
    <submittedName>
        <fullName evidence="2">Glycosyltransferase involved in cell wall biosynthesis</fullName>
    </submittedName>
</protein>
<accession>A0A853CJB1</accession>
<dbReference type="Pfam" id="PF00535">
    <property type="entry name" value="Glycos_transf_2"/>
    <property type="match status" value="1"/>
</dbReference>
<dbReference type="GO" id="GO:0016740">
    <property type="term" value="F:transferase activity"/>
    <property type="evidence" value="ECO:0007669"/>
    <property type="project" value="UniProtKB-KW"/>
</dbReference>
<dbReference type="Gene3D" id="3.90.550.10">
    <property type="entry name" value="Spore Coat Polysaccharide Biosynthesis Protein SpsA, Chain A"/>
    <property type="match status" value="1"/>
</dbReference>
<dbReference type="AlphaFoldDB" id="A0A853CJB1"/>
<keyword evidence="3" id="KW-1185">Reference proteome</keyword>
<feature type="domain" description="Glycosyltransferase 2-like" evidence="1">
    <location>
        <begin position="13"/>
        <end position="135"/>
    </location>
</feature>
<organism evidence="2 3">
    <name type="scientific">Petropleomorpha daqingensis</name>
    <dbReference type="NCBI Taxonomy" id="2026353"/>
    <lineage>
        <taxon>Bacteria</taxon>
        <taxon>Bacillati</taxon>
        <taxon>Actinomycetota</taxon>
        <taxon>Actinomycetes</taxon>
        <taxon>Geodermatophilales</taxon>
        <taxon>Geodermatophilaceae</taxon>
        <taxon>Petropleomorpha</taxon>
    </lineage>
</organism>
<dbReference type="PANTHER" id="PTHR43685">
    <property type="entry name" value="GLYCOSYLTRANSFERASE"/>
    <property type="match status" value="1"/>
</dbReference>
<dbReference type="SUPFAM" id="SSF53448">
    <property type="entry name" value="Nucleotide-diphospho-sugar transferases"/>
    <property type="match status" value="1"/>
</dbReference>
<dbReference type="InterPro" id="IPR001173">
    <property type="entry name" value="Glyco_trans_2-like"/>
</dbReference>